<comment type="caution">
    <text evidence="2">The sequence shown here is derived from an EMBL/GenBank/DDBJ whole genome shotgun (WGS) entry which is preliminary data.</text>
</comment>
<feature type="region of interest" description="Disordered" evidence="1">
    <location>
        <begin position="701"/>
        <end position="815"/>
    </location>
</feature>
<protein>
    <recommendedName>
        <fullName evidence="4">Protein kinase domain-containing protein</fullName>
    </recommendedName>
</protein>
<name>A0AA38VTZ1_9PEZI</name>
<feature type="compositionally biased region" description="Basic and acidic residues" evidence="1">
    <location>
        <begin position="747"/>
        <end position="756"/>
    </location>
</feature>
<dbReference type="AlphaFoldDB" id="A0AA38VTZ1"/>
<evidence type="ECO:0000313" key="3">
    <source>
        <dbReference type="Proteomes" id="UP001174694"/>
    </source>
</evidence>
<gene>
    <name evidence="2" type="ORF">NKR23_g3188</name>
</gene>
<evidence type="ECO:0008006" key="4">
    <source>
        <dbReference type="Google" id="ProtNLM"/>
    </source>
</evidence>
<reference evidence="2" key="1">
    <citation type="submission" date="2022-07" db="EMBL/GenBank/DDBJ databases">
        <title>Fungi with potential for degradation of polypropylene.</title>
        <authorList>
            <person name="Gostincar C."/>
        </authorList>
    </citation>
    <scope>NUCLEOTIDE SEQUENCE</scope>
    <source>
        <strain evidence="2">EXF-13308</strain>
    </source>
</reference>
<dbReference type="EMBL" id="JANBVO010000006">
    <property type="protein sequence ID" value="KAJ9151322.1"/>
    <property type="molecule type" value="Genomic_DNA"/>
</dbReference>
<accession>A0AA38VTZ1</accession>
<organism evidence="2 3">
    <name type="scientific">Pleurostoma richardsiae</name>
    <dbReference type="NCBI Taxonomy" id="41990"/>
    <lineage>
        <taxon>Eukaryota</taxon>
        <taxon>Fungi</taxon>
        <taxon>Dikarya</taxon>
        <taxon>Ascomycota</taxon>
        <taxon>Pezizomycotina</taxon>
        <taxon>Sordariomycetes</taxon>
        <taxon>Sordariomycetidae</taxon>
        <taxon>Calosphaeriales</taxon>
        <taxon>Pleurostomataceae</taxon>
        <taxon>Pleurostoma</taxon>
    </lineage>
</organism>
<evidence type="ECO:0000256" key="1">
    <source>
        <dbReference type="SAM" id="MobiDB-lite"/>
    </source>
</evidence>
<sequence length="815" mass="92853">MASSKLAECIKQIKAENANPDKNEHPLAAAIKRFVPLDDDDEEHNPLEFSTWKLLKAFEEDGKGLGLVDEKEKEEHPYGPGVWYPRTHKDNFFFAQKFIELRAARLGTFGVASEEATPDIASPVIGIGSHPEKVQRAPYNIGSKPRNALLRDEEYPLPSDLPVGHDEDEDDDLGNDVDFFNDNDFMADIPEFLIPRKQNDQDWHSARVNPPKKPMLDEGTLVYPPRPNEASNPDAEPFYHVRRRLWEEFDLPPPRALWKARNPAKENVRYDSKVFLVEAPIHGPGVKPPEVKIPALIETKPDGEQVRWNPEASFERRGPGIVVQYSMSDSKGDRAQWRDVKINIKGGELRHLYAGMGIRERVQDPAEADYAFRNENRIVNRLDMTGSQHILRLWSPSFQPDTLVATEYIEKGTLQRNPVTDLVGAWRLLGCLARGISVLSYGSEDPNFQIQGWQPIVHFDLRPENVFCGNASILLRDKMSINVHSCGEEHPGPCYKLGEFGDAAMLPNERVKPENYKQFRRDELLNPQLKYLGRFRLPEQRWELPTTGTVDALYRSTQAAYYGPWSNIYLLGRMLQEDILPHVVDDTGRPPLTDSKYAAFNTPRRWDPAMYEYVGYRDLANRARDATVVEDKRLSRARLERLAQACTRERCEERISVGDLMVEVARGITEAGDRRFAPMPRTWTVEGEERLQGEYATLIEKGMRPVPPPPASNQEKELEDMDWAGPEGKESKNQGESLGWLATGGEDGGRDHDIRRMNLFGYRGPPRPVFEPKTGEQYRFYHPAPEPTPKTREGDFDPRKAAPVPAEPEPEPMQE</sequence>
<proteinExistence type="predicted"/>
<evidence type="ECO:0000313" key="2">
    <source>
        <dbReference type="EMBL" id="KAJ9151322.1"/>
    </source>
</evidence>
<dbReference type="Proteomes" id="UP001174694">
    <property type="component" value="Unassembled WGS sequence"/>
</dbReference>
<dbReference type="SUPFAM" id="SSF56112">
    <property type="entry name" value="Protein kinase-like (PK-like)"/>
    <property type="match status" value="1"/>
</dbReference>
<keyword evidence="3" id="KW-1185">Reference proteome</keyword>
<dbReference type="InterPro" id="IPR011009">
    <property type="entry name" value="Kinase-like_dom_sf"/>
</dbReference>
<feature type="compositionally biased region" description="Basic and acidic residues" evidence="1">
    <location>
        <begin position="789"/>
        <end position="800"/>
    </location>
</feature>
<dbReference type="Gene3D" id="1.10.510.10">
    <property type="entry name" value="Transferase(Phosphotransferase) domain 1"/>
    <property type="match status" value="1"/>
</dbReference>